<keyword evidence="7" id="KW-0229">DNA integration</keyword>
<dbReference type="InterPro" id="IPR041588">
    <property type="entry name" value="Integrase_H2C2"/>
</dbReference>
<evidence type="ECO:0000256" key="1">
    <source>
        <dbReference type="ARBA" id="ARBA00022670"/>
    </source>
</evidence>
<evidence type="ECO:0000256" key="9">
    <source>
        <dbReference type="ARBA" id="ARBA00022932"/>
    </source>
</evidence>
<keyword evidence="5" id="KW-0460">Magnesium</keyword>
<evidence type="ECO:0000256" key="6">
    <source>
        <dbReference type="ARBA" id="ARBA00022884"/>
    </source>
</evidence>
<keyword evidence="4" id="KW-0378">Hydrolase</keyword>
<feature type="domain" description="Integrase catalytic" evidence="12">
    <location>
        <begin position="250"/>
        <end position="420"/>
    </location>
</feature>
<dbReference type="GO" id="GO:0003723">
    <property type="term" value="F:RNA binding"/>
    <property type="evidence" value="ECO:0007669"/>
    <property type="project" value="UniProtKB-KW"/>
</dbReference>
<evidence type="ECO:0000256" key="7">
    <source>
        <dbReference type="ARBA" id="ARBA00022908"/>
    </source>
</evidence>
<dbReference type="GO" id="GO:0005634">
    <property type="term" value="C:nucleus"/>
    <property type="evidence" value="ECO:0007669"/>
    <property type="project" value="UniProtKB-ARBA"/>
</dbReference>
<dbReference type="PANTHER" id="PTHR37984">
    <property type="entry name" value="PROTEIN CBG26694"/>
    <property type="match status" value="1"/>
</dbReference>
<dbReference type="InterPro" id="IPR036397">
    <property type="entry name" value="RNaseH_sf"/>
</dbReference>
<dbReference type="Gene3D" id="1.10.340.70">
    <property type="match status" value="1"/>
</dbReference>
<name>A0A9Q3BRE2_9BASI</name>
<evidence type="ECO:0000256" key="4">
    <source>
        <dbReference type="ARBA" id="ARBA00022801"/>
    </source>
</evidence>
<dbReference type="EMBL" id="AVOT02002595">
    <property type="protein sequence ID" value="MBW0470911.1"/>
    <property type="molecule type" value="Genomic_DNA"/>
</dbReference>
<dbReference type="GO" id="GO:0003964">
    <property type="term" value="F:RNA-directed DNA polymerase activity"/>
    <property type="evidence" value="ECO:0007669"/>
    <property type="project" value="UniProtKB-KW"/>
</dbReference>
<evidence type="ECO:0000259" key="12">
    <source>
        <dbReference type="PROSITE" id="PS50994"/>
    </source>
</evidence>
<keyword evidence="9" id="KW-0239">DNA-directed DNA polymerase</keyword>
<dbReference type="Proteomes" id="UP000765509">
    <property type="component" value="Unassembled WGS sequence"/>
</dbReference>
<dbReference type="InterPro" id="IPR012337">
    <property type="entry name" value="RNaseH-like_sf"/>
</dbReference>
<protein>
    <recommendedName>
        <fullName evidence="12">Integrase catalytic domain-containing protein</fullName>
    </recommendedName>
</protein>
<gene>
    <name evidence="13" type="ORF">O181_010626</name>
</gene>
<keyword evidence="14" id="KW-1185">Reference proteome</keyword>
<dbReference type="GO" id="GO:0003887">
    <property type="term" value="F:DNA-directed DNA polymerase activity"/>
    <property type="evidence" value="ECO:0007669"/>
    <property type="project" value="UniProtKB-KW"/>
</dbReference>
<sequence length="560" mass="65054">MKTTNRHILRWQIAIQEYRGNMTIIYKEVESHTNADGLSRWPLDNIKSNPDYAPEVAAKIPIHFMEIDRRKNVRFSEWAPESGILDSGKTYSEGTQTPILGISSSQLHNELFSAVMKAYSKRRQCGILLKLLQQKYRSPGLESQLEEPWLRYYKYKRFFLIDGLLYHKEKHTSALTIVDRDNISLILQECHDSPYIGNMSEDITKERVESTAWWPKLEQEMSEYINTCERCKKANIKHGKKYGLLKHIEEPKHPWETINMDWVTGLVPGGKENFNACLIIVDRFRKSVMCLQSHKEDTAMNTAMLLWNNIISTCGVSKIIISDRDPKFTSELWTNLNDMLGTKLAFSTAYHPQTDVLSESINQTMEDILRRICAYGMEYKDHEGYTHDWVTHLPKVQLPYNTSHRSPTGKTPSLVEKGWNPLLPVDHLKKNILIIHLTAKDFHYMWKMACDTAAKSIADAKEYNKKRWDKSHIEPDFKEGDQVLVSTLNFNNLKGLKKMRDSFVGSFTIIKLVGQNAVEVKLEEEFSRKHPVFPVSLVKPYFQTEEDKFPSRKKTPPHQR</sequence>
<keyword evidence="8" id="KW-0695">RNA-directed DNA polymerase</keyword>
<dbReference type="GO" id="GO:0006310">
    <property type="term" value="P:DNA recombination"/>
    <property type="evidence" value="ECO:0007669"/>
    <property type="project" value="UniProtKB-KW"/>
</dbReference>
<keyword evidence="9" id="KW-0548">Nucleotidyltransferase</keyword>
<keyword evidence="1" id="KW-0645">Protease</keyword>
<dbReference type="GO" id="GO:0015074">
    <property type="term" value="P:DNA integration"/>
    <property type="evidence" value="ECO:0007669"/>
    <property type="project" value="UniProtKB-KW"/>
</dbReference>
<dbReference type="GO" id="GO:0046872">
    <property type="term" value="F:metal ion binding"/>
    <property type="evidence" value="ECO:0007669"/>
    <property type="project" value="UniProtKB-KW"/>
</dbReference>
<dbReference type="InterPro" id="IPR050951">
    <property type="entry name" value="Retrovirus_Pol_polyprotein"/>
</dbReference>
<proteinExistence type="predicted"/>
<evidence type="ECO:0000256" key="10">
    <source>
        <dbReference type="ARBA" id="ARBA00023125"/>
    </source>
</evidence>
<dbReference type="GO" id="GO:0006508">
    <property type="term" value="P:proteolysis"/>
    <property type="evidence" value="ECO:0007669"/>
    <property type="project" value="UniProtKB-KW"/>
</dbReference>
<evidence type="ECO:0000256" key="2">
    <source>
        <dbReference type="ARBA" id="ARBA00022723"/>
    </source>
</evidence>
<dbReference type="GO" id="GO:0003677">
    <property type="term" value="F:DNA binding"/>
    <property type="evidence" value="ECO:0007669"/>
    <property type="project" value="UniProtKB-KW"/>
</dbReference>
<keyword evidence="11" id="KW-0233">DNA recombination</keyword>
<dbReference type="AlphaFoldDB" id="A0A9Q3BRE2"/>
<evidence type="ECO:0000313" key="13">
    <source>
        <dbReference type="EMBL" id="MBW0470911.1"/>
    </source>
</evidence>
<keyword evidence="3" id="KW-0064">Aspartyl protease</keyword>
<dbReference type="GO" id="GO:0004190">
    <property type="term" value="F:aspartic-type endopeptidase activity"/>
    <property type="evidence" value="ECO:0007669"/>
    <property type="project" value="UniProtKB-KW"/>
</dbReference>
<dbReference type="InterPro" id="IPR001584">
    <property type="entry name" value="Integrase_cat-core"/>
</dbReference>
<dbReference type="Gene3D" id="3.30.420.10">
    <property type="entry name" value="Ribonuclease H-like superfamily/Ribonuclease H"/>
    <property type="match status" value="1"/>
</dbReference>
<accession>A0A9Q3BRE2</accession>
<dbReference type="Pfam" id="PF24626">
    <property type="entry name" value="SH3_Tf2-1"/>
    <property type="match status" value="1"/>
</dbReference>
<evidence type="ECO:0000256" key="8">
    <source>
        <dbReference type="ARBA" id="ARBA00022918"/>
    </source>
</evidence>
<evidence type="ECO:0000256" key="11">
    <source>
        <dbReference type="ARBA" id="ARBA00023172"/>
    </source>
</evidence>
<evidence type="ECO:0000256" key="5">
    <source>
        <dbReference type="ARBA" id="ARBA00022842"/>
    </source>
</evidence>
<keyword evidence="10" id="KW-0238">DNA-binding</keyword>
<evidence type="ECO:0000256" key="3">
    <source>
        <dbReference type="ARBA" id="ARBA00022750"/>
    </source>
</evidence>
<reference evidence="13" key="1">
    <citation type="submission" date="2021-03" db="EMBL/GenBank/DDBJ databases">
        <title>Draft genome sequence of rust myrtle Austropuccinia psidii MF-1, a brazilian biotype.</title>
        <authorList>
            <person name="Quecine M.C."/>
            <person name="Pachon D.M.R."/>
            <person name="Bonatelli M.L."/>
            <person name="Correr F.H."/>
            <person name="Franceschini L.M."/>
            <person name="Leite T.F."/>
            <person name="Margarido G.R.A."/>
            <person name="Almeida C.A."/>
            <person name="Ferrarezi J.A."/>
            <person name="Labate C.A."/>
        </authorList>
    </citation>
    <scope>NUCLEOTIDE SEQUENCE</scope>
    <source>
        <strain evidence="13">MF-1</strain>
    </source>
</reference>
<dbReference type="SUPFAM" id="SSF53098">
    <property type="entry name" value="Ribonuclease H-like"/>
    <property type="match status" value="1"/>
</dbReference>
<dbReference type="PANTHER" id="PTHR37984:SF5">
    <property type="entry name" value="PROTEIN NYNRIN-LIKE"/>
    <property type="match status" value="1"/>
</dbReference>
<evidence type="ECO:0000313" key="14">
    <source>
        <dbReference type="Proteomes" id="UP000765509"/>
    </source>
</evidence>
<organism evidence="13 14">
    <name type="scientific">Austropuccinia psidii MF-1</name>
    <dbReference type="NCBI Taxonomy" id="1389203"/>
    <lineage>
        <taxon>Eukaryota</taxon>
        <taxon>Fungi</taxon>
        <taxon>Dikarya</taxon>
        <taxon>Basidiomycota</taxon>
        <taxon>Pucciniomycotina</taxon>
        <taxon>Pucciniomycetes</taxon>
        <taxon>Pucciniales</taxon>
        <taxon>Sphaerophragmiaceae</taxon>
        <taxon>Austropuccinia</taxon>
    </lineage>
</organism>
<comment type="caution">
    <text evidence="13">The sequence shown here is derived from an EMBL/GenBank/DDBJ whole genome shotgun (WGS) entry which is preliminary data.</text>
</comment>
<dbReference type="Pfam" id="PF17921">
    <property type="entry name" value="Integrase_H2C2"/>
    <property type="match status" value="1"/>
</dbReference>
<dbReference type="InterPro" id="IPR056924">
    <property type="entry name" value="SH3_Tf2-1"/>
</dbReference>
<dbReference type="OrthoDB" id="2595244at2759"/>
<keyword evidence="9" id="KW-0808">Transferase</keyword>
<keyword evidence="6" id="KW-0694">RNA-binding</keyword>
<keyword evidence="2" id="KW-0479">Metal-binding</keyword>
<dbReference type="PROSITE" id="PS50994">
    <property type="entry name" value="INTEGRASE"/>
    <property type="match status" value="1"/>
</dbReference>